<dbReference type="GO" id="GO:0004740">
    <property type="term" value="F:pyruvate dehydrogenase (acetyl-transferring) kinase activity"/>
    <property type="evidence" value="ECO:0007669"/>
    <property type="project" value="TreeGrafter"/>
</dbReference>
<comment type="caution">
    <text evidence="10">The sequence shown here is derived from an EMBL/GenBank/DDBJ whole genome shotgun (WGS) entry which is preliminary data.</text>
</comment>
<organism evidence="10 11">
    <name type="scientific">Geotrichum candidum</name>
    <name type="common">Oospora lactis</name>
    <name type="synonym">Dipodascus geotrichum</name>
    <dbReference type="NCBI Taxonomy" id="1173061"/>
    <lineage>
        <taxon>Eukaryota</taxon>
        <taxon>Fungi</taxon>
        <taxon>Dikarya</taxon>
        <taxon>Ascomycota</taxon>
        <taxon>Saccharomycotina</taxon>
        <taxon>Dipodascomycetes</taxon>
        <taxon>Dipodascales</taxon>
        <taxon>Dipodascaceae</taxon>
        <taxon>Geotrichum</taxon>
    </lineage>
</organism>
<dbReference type="GO" id="GO:0005759">
    <property type="term" value="C:mitochondrial matrix"/>
    <property type="evidence" value="ECO:0007669"/>
    <property type="project" value="UniProtKB-SubCell"/>
</dbReference>
<dbReference type="InterPro" id="IPR036890">
    <property type="entry name" value="HATPase_C_sf"/>
</dbReference>
<dbReference type="OrthoDB" id="407390at2759"/>
<evidence type="ECO:0000256" key="4">
    <source>
        <dbReference type="ARBA" id="ARBA00022777"/>
    </source>
</evidence>
<evidence type="ECO:0000259" key="8">
    <source>
        <dbReference type="Pfam" id="PF02518"/>
    </source>
</evidence>
<evidence type="ECO:0000259" key="9">
    <source>
        <dbReference type="Pfam" id="PF10436"/>
    </source>
</evidence>
<dbReference type="EMBL" id="CCBN010000016">
    <property type="protein sequence ID" value="CDO56746.1"/>
    <property type="molecule type" value="Genomic_DNA"/>
</dbReference>
<dbReference type="Pfam" id="PF02518">
    <property type="entry name" value="HATPase_c"/>
    <property type="match status" value="1"/>
</dbReference>
<keyword evidence="6 7" id="KW-0496">Mitochondrion</keyword>
<evidence type="ECO:0000256" key="5">
    <source>
        <dbReference type="ARBA" id="ARBA00022840"/>
    </source>
</evidence>
<keyword evidence="3 7" id="KW-0547">Nucleotide-binding</keyword>
<keyword evidence="5 7" id="KW-0067">ATP-binding</keyword>
<keyword evidence="4 7" id="KW-0418">Kinase</keyword>
<evidence type="ECO:0000256" key="6">
    <source>
        <dbReference type="ARBA" id="ARBA00023128"/>
    </source>
</evidence>
<keyword evidence="10" id="KW-0670">Pyruvate</keyword>
<dbReference type="SUPFAM" id="SSF55874">
    <property type="entry name" value="ATPase domain of HSP90 chaperone/DNA topoisomerase II/histidine kinase"/>
    <property type="match status" value="1"/>
</dbReference>
<dbReference type="STRING" id="1173061.A0A0J9XHB7"/>
<accession>A0A0J9XHB7</accession>
<dbReference type="SUPFAM" id="SSF69012">
    <property type="entry name" value="alpha-ketoacid dehydrogenase kinase, N-terminal domain"/>
    <property type="match status" value="1"/>
</dbReference>
<feature type="domain" description="Histidine kinase/HSP90-like ATPase" evidence="8">
    <location>
        <begin position="296"/>
        <end position="404"/>
    </location>
</feature>
<comment type="similarity">
    <text evidence="1 7">Belongs to the PDK/BCKDK protein kinase family.</text>
</comment>
<dbReference type="EC" id="2.7.11.-" evidence="7"/>
<keyword evidence="2 7" id="KW-0808">Transferase</keyword>
<dbReference type="Gene3D" id="3.30.565.10">
    <property type="entry name" value="Histidine kinase-like ATPase, C-terminal domain"/>
    <property type="match status" value="1"/>
</dbReference>
<name>A0A0J9XHB7_GEOCN</name>
<dbReference type="Gene3D" id="1.20.140.20">
    <property type="entry name" value="Alpha-ketoacid/pyruvate dehydrogenase kinase, N-terminal domain"/>
    <property type="match status" value="1"/>
</dbReference>
<dbReference type="GO" id="GO:0005524">
    <property type="term" value="F:ATP binding"/>
    <property type="evidence" value="ECO:0007669"/>
    <property type="project" value="UniProtKB-UniRule"/>
</dbReference>
<sequence length="491" mass="55232">MNRLKLHSVPLRCRSITTALAHPQRNRHYSSDFAHHAEPGSFATTLKSKTYPPGSKLINSRHFYQNTVLLDWVQKRKPRPVSLRQLAFFGRKLTAEKLVSSGDFVQQELPTRLAHRIREMQELPFGVVSNAHLCRVYEMYYNAFNQFRKFPRIRTLEDNDRFCLLLNKLLNEHLSIIPNLVIGAIECSMYQSIDSDKLDKFMSSILCSRISRRVIAEQHLSLTANYKNGTYNDGSSKDDPNYIGAVFLRCNAKEAVEASAVQASMLIQQLYPDARMPEIIIEGLTDTNFLYMKSHLDYILGEILRNSIEATVRHHEKTKGAADSPPPPILVSISNTAKTILIRISDQGGGIPSDILPHIWSFSKGPRSQYRLDNFKQVPTYAGISEEISSPVSGSGNHITSETTDFRGFEQFLHQAPTAATGNGSGLSSLASLSSRPPDLKLGMGLPLSRIYADYWDGHLDLHSLEGYGVDVFLRISRLGNQNEKLQLDKV</sequence>
<evidence type="ECO:0000256" key="7">
    <source>
        <dbReference type="RuleBase" id="RU366032"/>
    </source>
</evidence>
<comment type="subcellular location">
    <subcellularLocation>
        <location evidence="7">Mitochondrion matrix</location>
    </subcellularLocation>
</comment>
<dbReference type="AlphaFoldDB" id="A0A0J9XHB7"/>
<reference evidence="10" key="1">
    <citation type="submission" date="2014-03" db="EMBL/GenBank/DDBJ databases">
        <authorList>
            <person name="Casaregola S."/>
        </authorList>
    </citation>
    <scope>NUCLEOTIDE SEQUENCE [LARGE SCALE GENOMIC DNA]</scope>
    <source>
        <strain evidence="10">CLIB 918</strain>
    </source>
</reference>
<dbReference type="Proteomes" id="UP000242525">
    <property type="component" value="Unassembled WGS sequence"/>
</dbReference>
<evidence type="ECO:0000313" key="10">
    <source>
        <dbReference type="EMBL" id="CDO56746.1"/>
    </source>
</evidence>
<evidence type="ECO:0000256" key="2">
    <source>
        <dbReference type="ARBA" id="ARBA00022679"/>
    </source>
</evidence>
<evidence type="ECO:0000256" key="3">
    <source>
        <dbReference type="ARBA" id="ARBA00022741"/>
    </source>
</evidence>
<evidence type="ECO:0000313" key="11">
    <source>
        <dbReference type="Proteomes" id="UP000242525"/>
    </source>
</evidence>
<keyword evidence="11" id="KW-1185">Reference proteome</keyword>
<dbReference type="InterPro" id="IPR003594">
    <property type="entry name" value="HATPase_dom"/>
</dbReference>
<dbReference type="InterPro" id="IPR036784">
    <property type="entry name" value="AK/P_DHK_N_sf"/>
</dbReference>
<gene>
    <name evidence="10" type="ORF">BN980_GECA16s02386g</name>
</gene>
<protein>
    <recommendedName>
        <fullName evidence="7">Protein-serine/threonine kinase</fullName>
        <ecNumber evidence="7">2.7.11.-</ecNumber>
    </recommendedName>
</protein>
<dbReference type="PANTHER" id="PTHR11947">
    <property type="entry name" value="PYRUVATE DEHYDROGENASE KINASE"/>
    <property type="match status" value="1"/>
</dbReference>
<proteinExistence type="inferred from homology"/>
<dbReference type="Pfam" id="PF10436">
    <property type="entry name" value="BCDHK_Adom3"/>
    <property type="match status" value="1"/>
</dbReference>
<evidence type="ECO:0000256" key="1">
    <source>
        <dbReference type="ARBA" id="ARBA00006155"/>
    </source>
</evidence>
<dbReference type="PANTHER" id="PTHR11947:SF25">
    <property type="entry name" value="[PYRUVATE DEHYDROGENASE (ACETYL-TRANSFERRING)] KINASE 2, MITOCHONDRIAL"/>
    <property type="match status" value="1"/>
</dbReference>
<feature type="domain" description="Branched-chain alpha-ketoacid dehydrogenase kinase/Pyruvate dehydrogenase kinase N-terminal" evidence="9">
    <location>
        <begin position="80"/>
        <end position="246"/>
    </location>
</feature>
<dbReference type="GO" id="GO:0010906">
    <property type="term" value="P:regulation of glucose metabolic process"/>
    <property type="evidence" value="ECO:0007669"/>
    <property type="project" value="TreeGrafter"/>
</dbReference>
<dbReference type="InterPro" id="IPR018955">
    <property type="entry name" value="BCDHK/PDK_N"/>
</dbReference>
<dbReference type="InterPro" id="IPR039028">
    <property type="entry name" value="BCKD/PDK"/>
</dbReference>